<keyword evidence="3" id="KW-1185">Reference proteome</keyword>
<dbReference type="Proteomes" id="UP000489600">
    <property type="component" value="Unassembled WGS sequence"/>
</dbReference>
<sequence>MGSLRLSKIVVVALVVCLSILLLSPTEVEGLICDVATSPCKDYSRTSDAFCKDICVMESDMFTDGVCRSSGGDGLYCMCCRDRHGIRASKETMRFQKI</sequence>
<feature type="chain" id="PRO_5021741181" description="Knottin scorpion toxin-like domain-containing protein" evidence="1">
    <location>
        <begin position="31"/>
        <end position="98"/>
    </location>
</feature>
<reference evidence="2" key="1">
    <citation type="submission" date="2019-07" db="EMBL/GenBank/DDBJ databases">
        <authorList>
            <person name="Dittberner H."/>
        </authorList>
    </citation>
    <scope>NUCLEOTIDE SEQUENCE [LARGE SCALE GENOMIC DNA]</scope>
</reference>
<dbReference type="AlphaFoldDB" id="A0A565CEW5"/>
<accession>A0A565CEW5</accession>
<proteinExistence type="predicted"/>
<organism evidence="2 3">
    <name type="scientific">Arabis nemorensis</name>
    <dbReference type="NCBI Taxonomy" id="586526"/>
    <lineage>
        <taxon>Eukaryota</taxon>
        <taxon>Viridiplantae</taxon>
        <taxon>Streptophyta</taxon>
        <taxon>Embryophyta</taxon>
        <taxon>Tracheophyta</taxon>
        <taxon>Spermatophyta</taxon>
        <taxon>Magnoliopsida</taxon>
        <taxon>eudicotyledons</taxon>
        <taxon>Gunneridae</taxon>
        <taxon>Pentapetalae</taxon>
        <taxon>rosids</taxon>
        <taxon>malvids</taxon>
        <taxon>Brassicales</taxon>
        <taxon>Brassicaceae</taxon>
        <taxon>Arabideae</taxon>
        <taxon>Arabis</taxon>
    </lineage>
</organism>
<evidence type="ECO:0000313" key="3">
    <source>
        <dbReference type="Proteomes" id="UP000489600"/>
    </source>
</evidence>
<comment type="caution">
    <text evidence="2">The sequence shown here is derived from an EMBL/GenBank/DDBJ whole genome shotgun (WGS) entry which is preliminary data.</text>
</comment>
<evidence type="ECO:0008006" key="4">
    <source>
        <dbReference type="Google" id="ProtNLM"/>
    </source>
</evidence>
<dbReference type="OrthoDB" id="1022584at2759"/>
<protein>
    <recommendedName>
        <fullName evidence="4">Knottin scorpion toxin-like domain-containing protein</fullName>
    </recommendedName>
</protein>
<evidence type="ECO:0000256" key="1">
    <source>
        <dbReference type="SAM" id="SignalP"/>
    </source>
</evidence>
<dbReference type="EMBL" id="CABITT030000007">
    <property type="protein sequence ID" value="VVB12112.1"/>
    <property type="molecule type" value="Genomic_DNA"/>
</dbReference>
<keyword evidence="1" id="KW-0732">Signal</keyword>
<feature type="signal peptide" evidence="1">
    <location>
        <begin position="1"/>
        <end position="30"/>
    </location>
</feature>
<gene>
    <name evidence="2" type="ORF">ANE_LOCUS22556</name>
</gene>
<name>A0A565CEW5_9BRAS</name>
<evidence type="ECO:0000313" key="2">
    <source>
        <dbReference type="EMBL" id="VVB12112.1"/>
    </source>
</evidence>